<dbReference type="PANTHER" id="PTHR43845">
    <property type="entry name" value="BLR5969 PROTEIN"/>
    <property type="match status" value="1"/>
</dbReference>
<accession>A0A0K1PVW8</accession>
<dbReference type="OrthoDB" id="568480at2"/>
<name>A0A0K1PVW8_9BACT</name>
<protein>
    <submittedName>
        <fullName evidence="1">Coenzyme F_390 synthetase</fullName>
    </submittedName>
</protein>
<evidence type="ECO:0000313" key="1">
    <source>
        <dbReference type="EMBL" id="AKU97667.1"/>
    </source>
</evidence>
<dbReference type="Proteomes" id="UP000064967">
    <property type="component" value="Chromosome"/>
</dbReference>
<dbReference type="PANTHER" id="PTHR43845:SF1">
    <property type="entry name" value="BLR5969 PROTEIN"/>
    <property type="match status" value="1"/>
</dbReference>
<gene>
    <name evidence="1" type="ORF">AKJ09_04331</name>
</gene>
<dbReference type="Gene3D" id="3.40.50.12780">
    <property type="entry name" value="N-terminal domain of ligase-like"/>
    <property type="match status" value="1"/>
</dbReference>
<organism evidence="1 2">
    <name type="scientific">Labilithrix luteola</name>
    <dbReference type="NCBI Taxonomy" id="1391654"/>
    <lineage>
        <taxon>Bacteria</taxon>
        <taxon>Pseudomonadati</taxon>
        <taxon>Myxococcota</taxon>
        <taxon>Polyangia</taxon>
        <taxon>Polyangiales</taxon>
        <taxon>Labilitrichaceae</taxon>
        <taxon>Labilithrix</taxon>
    </lineage>
</organism>
<sequence>MNEARRDRVRAAFDAFLGTSLDDLFKAHRAEDPVTRALDLFHETARDVPAYGAFLDEHGIDPARLRTREDFERLPLLTKDGYLRKYPLASRCRKGDIFTSDTIAVSSGSTGEPTFWPRSMADELTIARRFEQIFADSFGSPNKRTLAVVCFPLGTWVGGMFTTACVRHLASKGHPIFTVTPGNVKAEILRVVTALAPQFEQTVLLGYPPFLKDVVDTGIAAGIPWSEYAIKLVLAGEVFTEQWRTLMGERAGMKQPLLDSASLYGTADAGVLGNETPVSIAIRRFLADRPDDARAIFGEARLPTLVQFDPCVRYFEEHEGTLLFTGENGVPLVRYHISDRGGVIPFDAMMARMRALGCDPICLAQEAGAGAIRELPFVYVFGRSHFAISYFGANVFPEMVSVGLEQPEVAPHVTGKFVMQVVTASDQNLELAIAVELATGREGSAELEERVARSILTHLLELDSEFGAYVPKDRQRPRITLHAAGDPEWFPVGVKHRYSR</sequence>
<dbReference type="InterPro" id="IPR042099">
    <property type="entry name" value="ANL_N_sf"/>
</dbReference>
<dbReference type="PATRIC" id="fig|1391654.3.peg.4388"/>
<proteinExistence type="predicted"/>
<evidence type="ECO:0000313" key="2">
    <source>
        <dbReference type="Proteomes" id="UP000064967"/>
    </source>
</evidence>
<keyword evidence="2" id="KW-1185">Reference proteome</keyword>
<dbReference type="AlphaFoldDB" id="A0A0K1PVW8"/>
<dbReference type="EMBL" id="CP012333">
    <property type="protein sequence ID" value="AKU97667.1"/>
    <property type="molecule type" value="Genomic_DNA"/>
</dbReference>
<dbReference type="SUPFAM" id="SSF56801">
    <property type="entry name" value="Acetyl-CoA synthetase-like"/>
    <property type="match status" value="1"/>
</dbReference>
<dbReference type="KEGG" id="llu:AKJ09_04331"/>
<dbReference type="STRING" id="1391654.AKJ09_04331"/>
<dbReference type="RefSeq" id="WP_146648768.1">
    <property type="nucleotide sequence ID" value="NZ_CP012333.1"/>
</dbReference>
<reference evidence="1 2" key="1">
    <citation type="submission" date="2015-08" db="EMBL/GenBank/DDBJ databases">
        <authorList>
            <person name="Babu N.S."/>
            <person name="Beckwith C.J."/>
            <person name="Beseler K.G."/>
            <person name="Brison A."/>
            <person name="Carone J.V."/>
            <person name="Caskin T.P."/>
            <person name="Diamond M."/>
            <person name="Durham M.E."/>
            <person name="Foxe J.M."/>
            <person name="Go M."/>
            <person name="Henderson B.A."/>
            <person name="Jones I.B."/>
            <person name="McGettigan J.A."/>
            <person name="Micheletti S.J."/>
            <person name="Nasrallah M.E."/>
            <person name="Ortiz D."/>
            <person name="Piller C.R."/>
            <person name="Privatt S.R."/>
            <person name="Schneider S.L."/>
            <person name="Sharp S."/>
            <person name="Smith T.C."/>
            <person name="Stanton J.D."/>
            <person name="Ullery H.E."/>
            <person name="Wilson R.J."/>
            <person name="Serrano M.G."/>
            <person name="Buck G."/>
            <person name="Lee V."/>
            <person name="Wang Y."/>
            <person name="Carvalho R."/>
            <person name="Voegtly L."/>
            <person name="Shi R."/>
            <person name="Duckworth R."/>
            <person name="Johnson A."/>
            <person name="Loviza R."/>
            <person name="Walstead R."/>
            <person name="Shah Z."/>
            <person name="Kiflezghi M."/>
            <person name="Wade K."/>
            <person name="Ball S.L."/>
            <person name="Bradley K.W."/>
            <person name="Asai D.J."/>
            <person name="Bowman C.A."/>
            <person name="Russell D.A."/>
            <person name="Pope W.H."/>
            <person name="Jacobs-Sera D."/>
            <person name="Hendrix R.W."/>
            <person name="Hatfull G.F."/>
        </authorList>
    </citation>
    <scope>NUCLEOTIDE SEQUENCE [LARGE SCALE GENOMIC DNA]</scope>
    <source>
        <strain evidence="1 2">DSM 27648</strain>
    </source>
</reference>